<reference evidence="3 4" key="1">
    <citation type="submission" date="2022-07" db="EMBL/GenBank/DDBJ databases">
        <authorList>
            <person name="Xamxidin M."/>
            <person name="Wu M."/>
        </authorList>
    </citation>
    <scope>NUCLEOTIDE SEQUENCE [LARGE SCALE GENOMIC DNA]</scope>
    <source>
        <strain evidence="3 4">NBRC 111650</strain>
    </source>
</reference>
<dbReference type="PROSITE" id="PS50994">
    <property type="entry name" value="INTEGRASE"/>
    <property type="match status" value="1"/>
</dbReference>
<feature type="non-terminal residue" evidence="3">
    <location>
        <position position="358"/>
    </location>
</feature>
<dbReference type="InterPro" id="IPR012337">
    <property type="entry name" value="RNaseH-like_sf"/>
</dbReference>
<evidence type="ECO:0000313" key="4">
    <source>
        <dbReference type="Proteomes" id="UP001204142"/>
    </source>
</evidence>
<dbReference type="EMBL" id="JANIGO010000010">
    <property type="protein sequence ID" value="MCQ8897805.1"/>
    <property type="molecule type" value="Genomic_DNA"/>
</dbReference>
<comment type="caution">
    <text evidence="3">The sequence shown here is derived from an EMBL/GenBank/DDBJ whole genome shotgun (WGS) entry which is preliminary data.</text>
</comment>
<dbReference type="SUPFAM" id="SSF46689">
    <property type="entry name" value="Homeodomain-like"/>
    <property type="match status" value="1"/>
</dbReference>
<dbReference type="PANTHER" id="PTHR47515:SF2">
    <property type="entry name" value="INTEGRASE CORE DOMAIN PROTEIN"/>
    <property type="match status" value="1"/>
</dbReference>
<dbReference type="Pfam" id="PF01527">
    <property type="entry name" value="HTH_Tnp_1"/>
    <property type="match status" value="1"/>
</dbReference>
<dbReference type="NCBIfam" id="NF033516">
    <property type="entry name" value="transpos_IS3"/>
    <property type="match status" value="1"/>
</dbReference>
<dbReference type="InterPro" id="IPR048020">
    <property type="entry name" value="Transpos_IS3"/>
</dbReference>
<dbReference type="InterPro" id="IPR002514">
    <property type="entry name" value="Transposase_8"/>
</dbReference>
<dbReference type="SUPFAM" id="SSF53098">
    <property type="entry name" value="Ribonuclease H-like"/>
    <property type="match status" value="1"/>
</dbReference>
<dbReference type="InterPro" id="IPR009057">
    <property type="entry name" value="Homeodomain-like_sf"/>
</dbReference>
<dbReference type="RefSeq" id="WP_256765619.1">
    <property type="nucleotide sequence ID" value="NZ_JANIGO010000010.1"/>
</dbReference>
<keyword evidence="1" id="KW-0175">Coiled coil</keyword>
<evidence type="ECO:0000313" key="3">
    <source>
        <dbReference type="EMBL" id="MCQ8897805.1"/>
    </source>
</evidence>
<feature type="domain" description="Integrase catalytic" evidence="2">
    <location>
        <begin position="192"/>
        <end position="358"/>
    </location>
</feature>
<sequence length="358" mass="42224">MKQSRFSDSQIMAILKQAENGLAVPDVCREHGISVPTFYKWRAKFGGMDASLIARMKELEAENARLKKMYIETQIKNDLLSEALLKKALRPSERRQMAVDAVRKHGVSIRLACEVFQISQTCYRYNKKRSAENEFIADWLIRLTTAQRNWGFGLCFLYLRNVKGFVWNHKRIYRIYRELELNLRIKPKKRLVREKPEPLFEPLRINHVWSMDFMHDQLADGRSIRLFNVIDNFNREALAIEIDFSLPAERVIRALNQIIEWRGKPEAIIVDNGPEYISGAMVAWAQKRGIELKYIQPGKPQQNAYVERFNRTVRYDWLAQHLFDDLEQIQEHATDWMWIYNHQRPNMAIGGITPKMKL</sequence>
<dbReference type="Pfam" id="PF13683">
    <property type="entry name" value="rve_3"/>
    <property type="match status" value="1"/>
</dbReference>
<evidence type="ECO:0000256" key="1">
    <source>
        <dbReference type="SAM" id="Coils"/>
    </source>
</evidence>
<accession>A0ABT1WJV9</accession>
<name>A0ABT1WJV9_9BURK</name>
<organism evidence="3 4">
    <name type="scientific">Limnobacter humi</name>
    <dbReference type="NCBI Taxonomy" id="1778671"/>
    <lineage>
        <taxon>Bacteria</taxon>
        <taxon>Pseudomonadati</taxon>
        <taxon>Pseudomonadota</taxon>
        <taxon>Betaproteobacteria</taxon>
        <taxon>Burkholderiales</taxon>
        <taxon>Burkholderiaceae</taxon>
        <taxon>Limnobacter</taxon>
    </lineage>
</organism>
<proteinExistence type="predicted"/>
<dbReference type="InterPro" id="IPR036397">
    <property type="entry name" value="RNaseH_sf"/>
</dbReference>
<dbReference type="PANTHER" id="PTHR47515">
    <property type="entry name" value="LOW CALCIUM RESPONSE LOCUS PROTEIN T"/>
    <property type="match status" value="1"/>
</dbReference>
<dbReference type="InterPro" id="IPR001584">
    <property type="entry name" value="Integrase_cat-core"/>
</dbReference>
<protein>
    <submittedName>
        <fullName evidence="3">IS3 family transposase</fullName>
    </submittedName>
</protein>
<dbReference type="Gene3D" id="3.30.420.10">
    <property type="entry name" value="Ribonuclease H-like superfamily/Ribonuclease H"/>
    <property type="match status" value="1"/>
</dbReference>
<keyword evidence="4" id="KW-1185">Reference proteome</keyword>
<evidence type="ECO:0000259" key="2">
    <source>
        <dbReference type="PROSITE" id="PS50994"/>
    </source>
</evidence>
<dbReference type="Proteomes" id="UP001204142">
    <property type="component" value="Unassembled WGS sequence"/>
</dbReference>
<feature type="coiled-coil region" evidence="1">
    <location>
        <begin position="49"/>
        <end position="76"/>
    </location>
</feature>
<gene>
    <name evidence="3" type="ORF">NQT62_15315</name>
</gene>